<sequence>MNRLPTPSGTPSIVLALAVDAAAVVLFAAIGRDTHEHGLDPVGVLLTAAPFLVGALTGWALSRAWRRPLAVWPSGVAVWLCAVVLGLALRGLTGGGLAVAFQVVTTVTLAVFLLGWRLVAAAVTRIRNRRAVA</sequence>
<gene>
    <name evidence="2" type="ORF">AHIS1636_17810</name>
</gene>
<keyword evidence="1" id="KW-1133">Transmembrane helix</keyword>
<keyword evidence="1" id="KW-0812">Transmembrane</keyword>
<comment type="caution">
    <text evidence="2">The sequence shown here is derived from an EMBL/GenBank/DDBJ whole genome shotgun (WGS) entry which is preliminary data.</text>
</comment>
<accession>A0ABQ5MTN2</accession>
<name>A0ABQ5MTN2_9MICC</name>
<feature type="transmembrane region" description="Helical" evidence="1">
    <location>
        <begin position="12"/>
        <end position="30"/>
    </location>
</feature>
<dbReference type="EMBL" id="BRVS01000007">
    <property type="protein sequence ID" value="GLB67341.1"/>
    <property type="molecule type" value="Genomic_DNA"/>
</dbReference>
<dbReference type="InterPro" id="IPR021414">
    <property type="entry name" value="DUF3054"/>
</dbReference>
<feature type="transmembrane region" description="Helical" evidence="1">
    <location>
        <begin position="42"/>
        <end position="62"/>
    </location>
</feature>
<dbReference type="RefSeq" id="WP_264795478.1">
    <property type="nucleotide sequence ID" value="NZ_BRVS01000007.1"/>
</dbReference>
<feature type="transmembrane region" description="Helical" evidence="1">
    <location>
        <begin position="95"/>
        <end position="120"/>
    </location>
</feature>
<organism evidence="2 3">
    <name type="scientific">Arthrobacter mangrovi</name>
    <dbReference type="NCBI Taxonomy" id="2966350"/>
    <lineage>
        <taxon>Bacteria</taxon>
        <taxon>Bacillati</taxon>
        <taxon>Actinomycetota</taxon>
        <taxon>Actinomycetes</taxon>
        <taxon>Micrococcales</taxon>
        <taxon>Micrococcaceae</taxon>
        <taxon>Arthrobacter</taxon>
    </lineage>
</organism>
<keyword evidence="1" id="KW-0472">Membrane</keyword>
<evidence type="ECO:0008006" key="4">
    <source>
        <dbReference type="Google" id="ProtNLM"/>
    </source>
</evidence>
<reference evidence="2 3" key="1">
    <citation type="journal article" date="2023" name="Int. J. Syst. Evol. Microbiol.">
        <title>Arthrobacter mangrovi sp. nov., an actinobacterium isolated from the rhizosphere of a mangrove.</title>
        <authorList>
            <person name="Hamada M."/>
            <person name="Saitou S."/>
            <person name="Enomoto N."/>
            <person name="Nanri K."/>
            <person name="Hidaka K."/>
            <person name="Miura T."/>
            <person name="Tamura T."/>
        </authorList>
    </citation>
    <scope>NUCLEOTIDE SEQUENCE [LARGE SCALE GENOMIC DNA]</scope>
    <source>
        <strain evidence="2 3">NBRC 112813</strain>
    </source>
</reference>
<protein>
    <recommendedName>
        <fullName evidence="4">DUF3054 domain-containing protein</fullName>
    </recommendedName>
</protein>
<evidence type="ECO:0000256" key="1">
    <source>
        <dbReference type="SAM" id="Phobius"/>
    </source>
</evidence>
<feature type="transmembrane region" description="Helical" evidence="1">
    <location>
        <begin position="69"/>
        <end position="89"/>
    </location>
</feature>
<evidence type="ECO:0000313" key="3">
    <source>
        <dbReference type="Proteomes" id="UP001209654"/>
    </source>
</evidence>
<evidence type="ECO:0000313" key="2">
    <source>
        <dbReference type="EMBL" id="GLB67341.1"/>
    </source>
</evidence>
<dbReference type="Proteomes" id="UP001209654">
    <property type="component" value="Unassembled WGS sequence"/>
</dbReference>
<proteinExistence type="predicted"/>
<keyword evidence="3" id="KW-1185">Reference proteome</keyword>
<dbReference type="Pfam" id="PF11255">
    <property type="entry name" value="DUF3054"/>
    <property type="match status" value="1"/>
</dbReference>